<keyword evidence="5" id="KW-1185">Reference proteome</keyword>
<dbReference type="GO" id="GO:0005634">
    <property type="term" value="C:nucleus"/>
    <property type="evidence" value="ECO:0007669"/>
    <property type="project" value="TreeGrafter"/>
</dbReference>
<sequence>VVCVFCNTKQKGRWGPEERKTPLSLQRGSPFEHSVLVQSSHFQGSGRHLSSHFKSLALSGTSSFWFFLWVEGRRRGQAWGFSHMDGGETPDPRPGCGAVGVGVALNPAVPPPAYPNPAYSRFMEIGTKVPLQWRLLWLPLADLALSSQHPLPFFTSIPGRLYPSKSIIVSGTILPSAQRFHINLCSGSDFAFHLNPRFDENTVVRNTQINCSWGPVERSLSQKLPFTRAWCFSVSCAQRGSHGADRAGVGALGAPGTRWELSL</sequence>
<dbReference type="GO" id="GO:0010628">
    <property type="term" value="P:positive regulation of gene expression"/>
    <property type="evidence" value="ECO:0007669"/>
    <property type="project" value="TreeGrafter"/>
</dbReference>
<accession>A0A7J7F374</accession>
<dbReference type="GO" id="GO:0030246">
    <property type="term" value="F:carbohydrate binding"/>
    <property type="evidence" value="ECO:0007669"/>
    <property type="project" value="UniProtKB-UniRule"/>
</dbReference>
<dbReference type="InterPro" id="IPR001079">
    <property type="entry name" value="Galectin_CRD"/>
</dbReference>
<dbReference type="GO" id="GO:0005829">
    <property type="term" value="C:cytosol"/>
    <property type="evidence" value="ECO:0007669"/>
    <property type="project" value="TreeGrafter"/>
</dbReference>
<proteinExistence type="predicted"/>
<dbReference type="InterPro" id="IPR044156">
    <property type="entry name" value="Galectin-like"/>
</dbReference>
<dbReference type="SUPFAM" id="SSF49899">
    <property type="entry name" value="Concanavalin A-like lectins/glucanases"/>
    <property type="match status" value="2"/>
</dbReference>
<evidence type="ECO:0000313" key="5">
    <source>
        <dbReference type="Proteomes" id="UP000551758"/>
    </source>
</evidence>
<comment type="caution">
    <text evidence="4">The sequence shown here is derived from an EMBL/GenBank/DDBJ whole genome shotgun (WGS) entry which is preliminary data.</text>
</comment>
<feature type="domain" description="Galectin" evidence="3">
    <location>
        <begin position="1"/>
        <end position="84"/>
    </location>
</feature>
<dbReference type="CDD" id="cd00070">
    <property type="entry name" value="GLECT"/>
    <property type="match status" value="1"/>
</dbReference>
<dbReference type="PANTHER" id="PTHR11346">
    <property type="entry name" value="GALECTIN"/>
    <property type="match status" value="1"/>
</dbReference>
<dbReference type="GO" id="GO:0032689">
    <property type="term" value="P:negative regulation of type II interferon production"/>
    <property type="evidence" value="ECO:0007669"/>
    <property type="project" value="TreeGrafter"/>
</dbReference>
<evidence type="ECO:0000313" key="4">
    <source>
        <dbReference type="EMBL" id="KAF5922499.1"/>
    </source>
</evidence>
<keyword evidence="1 2" id="KW-0430">Lectin</keyword>
<feature type="domain" description="Galectin" evidence="3">
    <location>
        <begin position="153"/>
        <end position="263"/>
    </location>
</feature>
<organism evidence="4 5">
    <name type="scientific">Diceros bicornis minor</name>
    <name type="common">South-central black rhinoceros</name>
    <dbReference type="NCBI Taxonomy" id="77932"/>
    <lineage>
        <taxon>Eukaryota</taxon>
        <taxon>Metazoa</taxon>
        <taxon>Chordata</taxon>
        <taxon>Craniata</taxon>
        <taxon>Vertebrata</taxon>
        <taxon>Euteleostomi</taxon>
        <taxon>Mammalia</taxon>
        <taxon>Eutheria</taxon>
        <taxon>Laurasiatheria</taxon>
        <taxon>Perissodactyla</taxon>
        <taxon>Rhinocerotidae</taxon>
        <taxon>Diceros</taxon>
    </lineage>
</organism>
<feature type="non-terminal residue" evidence="4">
    <location>
        <position position="1"/>
    </location>
</feature>
<protein>
    <recommendedName>
        <fullName evidence="2">Galectin</fullName>
    </recommendedName>
</protein>
<dbReference type="PANTHER" id="PTHR11346:SF80">
    <property type="entry name" value="GALECTIN-9C"/>
    <property type="match status" value="1"/>
</dbReference>
<dbReference type="InterPro" id="IPR013320">
    <property type="entry name" value="ConA-like_dom_sf"/>
</dbReference>
<evidence type="ECO:0000256" key="2">
    <source>
        <dbReference type="RuleBase" id="RU102079"/>
    </source>
</evidence>
<dbReference type="Pfam" id="PF00337">
    <property type="entry name" value="Gal-bind_lectin"/>
    <property type="match status" value="2"/>
</dbReference>
<dbReference type="Proteomes" id="UP000551758">
    <property type="component" value="Unassembled WGS sequence"/>
</dbReference>
<dbReference type="SMART" id="SM00276">
    <property type="entry name" value="GLECT"/>
    <property type="match status" value="1"/>
</dbReference>
<evidence type="ECO:0000256" key="1">
    <source>
        <dbReference type="ARBA" id="ARBA00022734"/>
    </source>
</evidence>
<gene>
    <name evidence="4" type="ORF">HPG69_005120</name>
</gene>
<dbReference type="GO" id="GO:2000562">
    <property type="term" value="P:negative regulation of CD4-positive, alpha-beta T cell proliferation"/>
    <property type="evidence" value="ECO:0007669"/>
    <property type="project" value="TreeGrafter"/>
</dbReference>
<dbReference type="PROSITE" id="PS51304">
    <property type="entry name" value="GALECTIN"/>
    <property type="match status" value="2"/>
</dbReference>
<dbReference type="EMBL" id="JACDTQ010001446">
    <property type="protein sequence ID" value="KAF5922499.1"/>
    <property type="molecule type" value="Genomic_DNA"/>
</dbReference>
<evidence type="ECO:0000259" key="3">
    <source>
        <dbReference type="PROSITE" id="PS51304"/>
    </source>
</evidence>
<dbReference type="GO" id="GO:0016936">
    <property type="term" value="F:galactoside binding"/>
    <property type="evidence" value="ECO:0007669"/>
    <property type="project" value="TreeGrafter"/>
</dbReference>
<dbReference type="AlphaFoldDB" id="A0A7J7F374"/>
<dbReference type="SMART" id="SM00908">
    <property type="entry name" value="Gal-bind_lectin"/>
    <property type="match status" value="1"/>
</dbReference>
<name>A0A7J7F374_DICBM</name>
<dbReference type="Gene3D" id="2.60.120.200">
    <property type="match status" value="2"/>
</dbReference>
<feature type="non-terminal residue" evidence="4">
    <location>
        <position position="263"/>
    </location>
</feature>
<reference evidence="4 5" key="1">
    <citation type="journal article" date="2020" name="Mol. Biol. Evol.">
        <title>Interspecific Gene Flow and the Evolution of Specialization in Black and White Rhinoceros.</title>
        <authorList>
            <person name="Moodley Y."/>
            <person name="Westbury M.V."/>
            <person name="Russo I.M."/>
            <person name="Gopalakrishnan S."/>
            <person name="Rakotoarivelo A."/>
            <person name="Olsen R.A."/>
            <person name="Prost S."/>
            <person name="Tunstall T."/>
            <person name="Ryder O.A."/>
            <person name="Dalen L."/>
            <person name="Bruford M.W."/>
        </authorList>
    </citation>
    <scope>NUCLEOTIDE SEQUENCE [LARGE SCALE GENOMIC DNA]</scope>
    <source>
        <strain evidence="4">SBR-YM</strain>
        <tissue evidence="4">Skin</tissue>
    </source>
</reference>